<sequence length="54" mass="6356">MKFLKESSISSVLIAGPINNVTLILMILLYWHYNNFRQSYYFGEDDLLCLIKIL</sequence>
<name>A0AAV3W3K7_9CLOT</name>
<dbReference type="AlphaFoldDB" id="A0AAV3W3K7"/>
<keyword evidence="1" id="KW-0812">Transmembrane</keyword>
<comment type="caution">
    <text evidence="2">The sequence shown here is derived from an EMBL/GenBank/DDBJ whole genome shotgun (WGS) entry which is preliminary data.</text>
</comment>
<dbReference type="EMBL" id="BJLA01000010">
    <property type="protein sequence ID" value="GEA32052.1"/>
    <property type="molecule type" value="Genomic_DNA"/>
</dbReference>
<keyword evidence="1" id="KW-1133">Transmembrane helix</keyword>
<keyword evidence="1" id="KW-0472">Membrane</keyword>
<evidence type="ECO:0000313" key="2">
    <source>
        <dbReference type="EMBL" id="GEA32052.1"/>
    </source>
</evidence>
<protein>
    <submittedName>
        <fullName evidence="2">Uncharacterized protein</fullName>
    </submittedName>
</protein>
<gene>
    <name evidence="2" type="ORF">CDIOL_29750</name>
</gene>
<feature type="transmembrane region" description="Helical" evidence="1">
    <location>
        <begin position="12"/>
        <end position="33"/>
    </location>
</feature>
<organism evidence="2 3">
    <name type="scientific">Clostridium diolis</name>
    <dbReference type="NCBI Taxonomy" id="223919"/>
    <lineage>
        <taxon>Bacteria</taxon>
        <taxon>Bacillati</taxon>
        <taxon>Bacillota</taxon>
        <taxon>Clostridia</taxon>
        <taxon>Eubacteriales</taxon>
        <taxon>Clostridiaceae</taxon>
        <taxon>Clostridium</taxon>
    </lineage>
</organism>
<keyword evidence="3" id="KW-1185">Reference proteome</keyword>
<dbReference type="Proteomes" id="UP000325212">
    <property type="component" value="Unassembled WGS sequence"/>
</dbReference>
<evidence type="ECO:0000256" key="1">
    <source>
        <dbReference type="SAM" id="Phobius"/>
    </source>
</evidence>
<accession>A0AAV3W3K7</accession>
<evidence type="ECO:0000313" key="3">
    <source>
        <dbReference type="Proteomes" id="UP000325212"/>
    </source>
</evidence>
<proteinExistence type="predicted"/>
<reference evidence="2 3" key="1">
    <citation type="submission" date="2019-06" db="EMBL/GenBank/DDBJ databases">
        <title>Draft genome sequence of Clostridium diolis DSM 15410.</title>
        <authorList>
            <person name="Kobayashi H."/>
            <person name="Tanizawa Y."/>
            <person name="Tohno M."/>
        </authorList>
    </citation>
    <scope>NUCLEOTIDE SEQUENCE [LARGE SCALE GENOMIC DNA]</scope>
    <source>
        <strain evidence="2 3">DSM 15410</strain>
    </source>
</reference>